<comment type="similarity">
    <text evidence="1">Belongs to the ABC transporter superfamily.</text>
</comment>
<keyword evidence="4 8" id="KW-0067">ATP-binding</keyword>
<name>J9BX44_9ZZZZ</name>
<accession>J9BX44</accession>
<dbReference type="InterPro" id="IPR013563">
    <property type="entry name" value="Oligopep_ABC_C"/>
</dbReference>
<evidence type="ECO:0000256" key="4">
    <source>
        <dbReference type="ARBA" id="ARBA00022840"/>
    </source>
</evidence>
<evidence type="ECO:0000256" key="5">
    <source>
        <dbReference type="SAM" id="MobiDB-lite"/>
    </source>
</evidence>
<dbReference type="PANTHER" id="PTHR43776:SF7">
    <property type="entry name" value="D,D-DIPEPTIDE TRANSPORT ATP-BINDING PROTEIN DDPF-RELATED"/>
    <property type="match status" value="1"/>
</dbReference>
<evidence type="ECO:0000256" key="3">
    <source>
        <dbReference type="ARBA" id="ARBA00022741"/>
    </source>
</evidence>
<reference evidence="8" key="1">
    <citation type="journal article" date="2012" name="PLoS ONE">
        <title>Gene sets for utilization of primary and secondary nutrition supplies in the distal gut of endangered iberian lynx.</title>
        <authorList>
            <person name="Alcaide M."/>
            <person name="Messina E."/>
            <person name="Richter M."/>
            <person name="Bargiela R."/>
            <person name="Peplies J."/>
            <person name="Huws S.A."/>
            <person name="Newbold C.J."/>
            <person name="Golyshin P.N."/>
            <person name="Simon M.A."/>
            <person name="Lopez G."/>
            <person name="Yakimov M.M."/>
            <person name="Ferrer M."/>
        </authorList>
    </citation>
    <scope>NUCLEOTIDE SEQUENCE</scope>
</reference>
<dbReference type="Gene3D" id="3.40.50.300">
    <property type="entry name" value="P-loop containing nucleotide triphosphate hydrolases"/>
    <property type="match status" value="1"/>
</dbReference>
<feature type="non-terminal residue" evidence="8">
    <location>
        <position position="1"/>
    </location>
</feature>
<feature type="region of interest" description="Disordered" evidence="5">
    <location>
        <begin position="121"/>
        <end position="141"/>
    </location>
</feature>
<sequence length="168" mass="19453">HMKRYPHEFSGGQRQRIGIARALAPEPSFVVCDEPVSALDVSVQAQILNLLKEMQRDREMSMLFISHDLGVVRYIADRVVIMYLGRICEMGEVEEVYNHPKHPYTEYLIQSVPKMRIPEHTKETGQEEVKKASEATESAKEEGCPFYARCKYRTEKCSREYPEKQENG</sequence>
<dbReference type="SUPFAM" id="SSF52540">
    <property type="entry name" value="P-loop containing nucleoside triphosphate hydrolases"/>
    <property type="match status" value="1"/>
</dbReference>
<dbReference type="Pfam" id="PF08352">
    <property type="entry name" value="oligo_HPY"/>
    <property type="match status" value="1"/>
</dbReference>
<dbReference type="GO" id="GO:0016887">
    <property type="term" value="F:ATP hydrolysis activity"/>
    <property type="evidence" value="ECO:0007669"/>
    <property type="project" value="InterPro"/>
</dbReference>
<comment type="caution">
    <text evidence="8">The sequence shown here is derived from an EMBL/GenBank/DDBJ whole genome shotgun (WGS) entry which is preliminary data.</text>
</comment>
<feature type="non-terminal residue" evidence="8">
    <location>
        <position position="168"/>
    </location>
</feature>
<dbReference type="Pfam" id="PF00005">
    <property type="entry name" value="ABC_tran"/>
    <property type="match status" value="1"/>
</dbReference>
<protein>
    <submittedName>
        <fullName evidence="8">Oligopeptide ABC transporter ATP-binding protein</fullName>
    </submittedName>
</protein>
<evidence type="ECO:0000256" key="2">
    <source>
        <dbReference type="ARBA" id="ARBA00022448"/>
    </source>
</evidence>
<dbReference type="InterPro" id="IPR027417">
    <property type="entry name" value="P-loop_NTPase"/>
</dbReference>
<feature type="domain" description="ABC transporter" evidence="6">
    <location>
        <begin position="2"/>
        <end position="36"/>
    </location>
</feature>
<dbReference type="AlphaFoldDB" id="J9BX44"/>
<keyword evidence="3" id="KW-0547">Nucleotide-binding</keyword>
<evidence type="ECO:0000259" key="6">
    <source>
        <dbReference type="Pfam" id="PF00005"/>
    </source>
</evidence>
<dbReference type="GO" id="GO:0005524">
    <property type="term" value="F:ATP binding"/>
    <property type="evidence" value="ECO:0007669"/>
    <property type="project" value="UniProtKB-KW"/>
</dbReference>
<evidence type="ECO:0000259" key="7">
    <source>
        <dbReference type="Pfam" id="PF08352"/>
    </source>
</evidence>
<evidence type="ECO:0000313" key="8">
    <source>
        <dbReference type="EMBL" id="EJW92105.1"/>
    </source>
</evidence>
<dbReference type="GO" id="GO:0015833">
    <property type="term" value="P:peptide transport"/>
    <property type="evidence" value="ECO:0007669"/>
    <property type="project" value="InterPro"/>
</dbReference>
<dbReference type="NCBIfam" id="TIGR01727">
    <property type="entry name" value="oligo_HPY"/>
    <property type="match status" value="1"/>
</dbReference>
<feature type="domain" description="Oligopeptide/dipeptide ABC transporter C-terminal" evidence="7">
    <location>
        <begin position="89"/>
        <end position="157"/>
    </location>
</feature>
<organism evidence="8">
    <name type="scientific">gut metagenome</name>
    <dbReference type="NCBI Taxonomy" id="749906"/>
    <lineage>
        <taxon>unclassified sequences</taxon>
        <taxon>metagenomes</taxon>
        <taxon>organismal metagenomes</taxon>
    </lineage>
</organism>
<dbReference type="EMBL" id="AMCI01007755">
    <property type="protein sequence ID" value="EJW92105.1"/>
    <property type="molecule type" value="Genomic_DNA"/>
</dbReference>
<evidence type="ECO:0000256" key="1">
    <source>
        <dbReference type="ARBA" id="ARBA00005417"/>
    </source>
</evidence>
<dbReference type="PANTHER" id="PTHR43776">
    <property type="entry name" value="TRANSPORT ATP-BINDING PROTEIN"/>
    <property type="match status" value="1"/>
</dbReference>
<keyword evidence="2" id="KW-0813">Transport</keyword>
<dbReference type="InterPro" id="IPR003439">
    <property type="entry name" value="ABC_transporter-like_ATP-bd"/>
</dbReference>
<gene>
    <name evidence="8" type="ORF">EVA_19788</name>
</gene>
<proteinExistence type="inferred from homology"/>
<dbReference type="InterPro" id="IPR050319">
    <property type="entry name" value="ABC_transp_ATP-bind"/>
</dbReference>